<evidence type="ECO:0000313" key="3">
    <source>
        <dbReference type="Proteomes" id="UP000320055"/>
    </source>
</evidence>
<feature type="region of interest" description="Disordered" evidence="1">
    <location>
        <begin position="30"/>
        <end position="66"/>
    </location>
</feature>
<dbReference type="RefSeq" id="WP_144865052.1">
    <property type="nucleotide sequence ID" value="NZ_LR213788.1"/>
</dbReference>
<evidence type="ECO:0000256" key="1">
    <source>
        <dbReference type="SAM" id="MobiDB-lite"/>
    </source>
</evidence>
<evidence type="ECO:0008006" key="4">
    <source>
        <dbReference type="Google" id="ProtNLM"/>
    </source>
</evidence>
<reference evidence="2 3" key="1">
    <citation type="submission" date="2019-01" db="EMBL/GenBank/DDBJ databases">
        <authorList>
            <person name="Brito A."/>
        </authorList>
    </citation>
    <scope>NUCLEOTIDE SEQUENCE [LARGE SCALE GENOMIC DNA]</scope>
    <source>
        <strain evidence="2">1</strain>
    </source>
</reference>
<accession>A0A563VT61</accession>
<dbReference type="Proteomes" id="UP000320055">
    <property type="component" value="Unassembled WGS sequence"/>
</dbReference>
<protein>
    <recommendedName>
        <fullName evidence="4">DUF928 domain-containing protein</fullName>
    </recommendedName>
</protein>
<dbReference type="InterPro" id="IPR010328">
    <property type="entry name" value="DUF928"/>
</dbReference>
<dbReference type="EMBL" id="CAACVJ010000201">
    <property type="protein sequence ID" value="VEP14662.1"/>
    <property type="molecule type" value="Genomic_DNA"/>
</dbReference>
<name>A0A563VT61_9CYAN</name>
<proteinExistence type="predicted"/>
<dbReference type="AlphaFoldDB" id="A0A563VT61"/>
<gene>
    <name evidence="2" type="ORF">H1P_280003</name>
</gene>
<dbReference type="OrthoDB" id="513783at2"/>
<dbReference type="Pfam" id="PF06051">
    <property type="entry name" value="DUF928"/>
    <property type="match status" value="1"/>
</dbReference>
<sequence>MLTKIRRTKTLLRIFLIAIAIKGVVGIPIPSNAQETNQKSDRETSGSTNDGLPSHRRDGGTRGNSCVASSQEFMALVPDTAVNHTASLNPKLYFHVPKTEDSQTIEFVLRDRSDRLVYETIIETKGESGIMSVEIPLAINNQAKSLESSADYRWYLSHICNPEKRSQDLVLEGWIKHQELSKITQEKLATLTPAEQAQFYQQKGLWYDALAIAATEAQAKPENLSETQWSELLSTIGLGKFANQPLVD</sequence>
<keyword evidence="3" id="KW-1185">Reference proteome</keyword>
<evidence type="ECO:0000313" key="2">
    <source>
        <dbReference type="EMBL" id="VEP14662.1"/>
    </source>
</evidence>
<organism evidence="2 3">
    <name type="scientific">Hyella patelloides LEGE 07179</name>
    <dbReference type="NCBI Taxonomy" id="945734"/>
    <lineage>
        <taxon>Bacteria</taxon>
        <taxon>Bacillati</taxon>
        <taxon>Cyanobacteriota</taxon>
        <taxon>Cyanophyceae</taxon>
        <taxon>Pleurocapsales</taxon>
        <taxon>Hyellaceae</taxon>
        <taxon>Hyella</taxon>
    </lineage>
</organism>